<feature type="region of interest" description="Disordered" evidence="1">
    <location>
        <begin position="159"/>
        <end position="182"/>
    </location>
</feature>
<reference evidence="3" key="1">
    <citation type="submission" date="2023-03" db="EMBL/GenBank/DDBJ databases">
        <title>Mating type loci evolution in Malassezia.</title>
        <authorList>
            <person name="Coelho M.A."/>
        </authorList>
    </citation>
    <scope>NUCLEOTIDE SEQUENCE</scope>
    <source>
        <strain evidence="3">CBS 9431</strain>
    </source>
</reference>
<dbReference type="AlphaFoldDB" id="A0AAF0F6V1"/>
<name>A0AAF0F6V1_9BASI</name>
<feature type="region of interest" description="Disordered" evidence="1">
    <location>
        <begin position="197"/>
        <end position="247"/>
    </location>
</feature>
<evidence type="ECO:0000313" key="3">
    <source>
        <dbReference type="EMBL" id="WFD40999.1"/>
    </source>
</evidence>
<feature type="domain" description="DNA replication regulator Sld3 C-terminal" evidence="2">
    <location>
        <begin position="126"/>
        <end position="388"/>
    </location>
</feature>
<dbReference type="RefSeq" id="XP_060123896.1">
    <property type="nucleotide sequence ID" value="XM_060267913.1"/>
</dbReference>
<protein>
    <recommendedName>
        <fullName evidence="2">DNA replication regulator Sld3 C-terminal domain-containing protein</fullName>
    </recommendedName>
</protein>
<feature type="compositionally biased region" description="Basic and acidic residues" evidence="1">
    <location>
        <begin position="201"/>
        <end position="220"/>
    </location>
</feature>
<dbReference type="InterPro" id="IPR013948">
    <property type="entry name" value="DNA_replication_reg_Sld3_C"/>
</dbReference>
<dbReference type="Pfam" id="PF08639">
    <property type="entry name" value="Sld3_STD"/>
    <property type="match status" value="1"/>
</dbReference>
<organism evidence="3 4">
    <name type="scientific">Malassezia japonica</name>
    <dbReference type="NCBI Taxonomy" id="223818"/>
    <lineage>
        <taxon>Eukaryota</taxon>
        <taxon>Fungi</taxon>
        <taxon>Dikarya</taxon>
        <taxon>Basidiomycota</taxon>
        <taxon>Ustilaginomycotina</taxon>
        <taxon>Malasseziomycetes</taxon>
        <taxon>Malasseziales</taxon>
        <taxon>Malasseziaceae</taxon>
        <taxon>Malassezia</taxon>
    </lineage>
</organism>
<feature type="compositionally biased region" description="Low complexity" evidence="1">
    <location>
        <begin position="380"/>
        <end position="393"/>
    </location>
</feature>
<dbReference type="Proteomes" id="UP001217754">
    <property type="component" value="Chromosome 8"/>
</dbReference>
<dbReference type="EMBL" id="CP119965">
    <property type="protein sequence ID" value="WFD40999.1"/>
    <property type="molecule type" value="Genomic_DNA"/>
</dbReference>
<evidence type="ECO:0000256" key="1">
    <source>
        <dbReference type="SAM" id="MobiDB-lite"/>
    </source>
</evidence>
<accession>A0AAF0F6V1</accession>
<gene>
    <name evidence="3" type="ORF">MJAP1_003990</name>
</gene>
<feature type="region of interest" description="Disordered" evidence="1">
    <location>
        <begin position="372"/>
        <end position="440"/>
    </location>
</feature>
<feature type="region of interest" description="Disordered" evidence="1">
    <location>
        <begin position="327"/>
        <end position="354"/>
    </location>
</feature>
<evidence type="ECO:0000313" key="4">
    <source>
        <dbReference type="Proteomes" id="UP001217754"/>
    </source>
</evidence>
<dbReference type="GeneID" id="85227641"/>
<evidence type="ECO:0000259" key="2">
    <source>
        <dbReference type="Pfam" id="PF08639"/>
    </source>
</evidence>
<keyword evidence="4" id="KW-1185">Reference proteome</keyword>
<proteinExistence type="predicted"/>
<feature type="compositionally biased region" description="Basic and acidic residues" evidence="1">
    <location>
        <begin position="159"/>
        <end position="169"/>
    </location>
</feature>
<feature type="compositionally biased region" description="Basic residues" evidence="1">
    <location>
        <begin position="170"/>
        <end position="179"/>
    </location>
</feature>
<sequence length="440" mass="48668">MREGEPEEVQLRPPARVLRDHERGEDAYEMVRRVYSQCLWLGEAHTPLRAFLELLESVQSGAYHLVHLVRTPAEIRARFPAWARERLLDMHEKRGESSVPHDHEAAAMHAALTLGPLARTLPQDPSALAQFVHAMHCREVQLQLVLLAWLLARKRHGDPHLAHEGEAPKAKRKSSKPRRWTGMAPALPFSFLWDTKKSRKGRADQKNTGDRPEGAEDEAARAATDSPISEVSTPGEAPNSASDAVQPESAPGIYWDLLGDQLCLLQCAPTSSAGVMYGSAAHIRPVNDERDEAQWLCASVLEPVFSSTLPKECARLRTKCFGPGPVATPAPRRLKRTTSAPSTQPVDKKEPLPTLRTEERTMIRADRKQREVVMPRQLKRSTSVSAAPAAAPPNKRKRPASRWGAAAEGHTLVCATPEKPKQLVPQNPDRVTFPRADVAG</sequence>